<gene>
    <name evidence="11" type="ORF">DWY99_09545</name>
</gene>
<feature type="domain" description="ABC transporter" evidence="10">
    <location>
        <begin position="2"/>
        <end position="236"/>
    </location>
</feature>
<dbReference type="FunFam" id="3.40.50.300:FF:000134">
    <property type="entry name" value="Iron-enterobactin ABC transporter ATP-binding protein"/>
    <property type="match status" value="1"/>
</dbReference>
<accession>A0A412AWE9</accession>
<evidence type="ECO:0000256" key="8">
    <source>
        <dbReference type="ARBA" id="ARBA00023065"/>
    </source>
</evidence>
<evidence type="ECO:0000256" key="3">
    <source>
        <dbReference type="ARBA" id="ARBA00022475"/>
    </source>
</evidence>
<dbReference type="CDD" id="cd03214">
    <property type="entry name" value="ABC_Iron-Siderophores_B12_Hemin"/>
    <property type="match status" value="1"/>
</dbReference>
<evidence type="ECO:0000256" key="6">
    <source>
        <dbReference type="ARBA" id="ARBA00022840"/>
    </source>
</evidence>
<evidence type="ECO:0000256" key="4">
    <source>
        <dbReference type="ARBA" id="ARBA00022496"/>
    </source>
</evidence>
<dbReference type="InterPro" id="IPR003593">
    <property type="entry name" value="AAA+_ATPase"/>
</dbReference>
<keyword evidence="7" id="KW-0408">Iron</keyword>
<dbReference type="SUPFAM" id="SSF52540">
    <property type="entry name" value="P-loop containing nucleoside triphosphate hydrolases"/>
    <property type="match status" value="1"/>
</dbReference>
<dbReference type="PANTHER" id="PTHR42771">
    <property type="entry name" value="IRON(3+)-HYDROXAMATE IMPORT ATP-BINDING PROTEIN FHUC"/>
    <property type="match status" value="1"/>
</dbReference>
<keyword evidence="9" id="KW-0472">Membrane</keyword>
<keyword evidence="3" id="KW-1003">Cell membrane</keyword>
<organism evidence="11 12">
    <name type="scientific">[Clostridium] leptum</name>
    <dbReference type="NCBI Taxonomy" id="1535"/>
    <lineage>
        <taxon>Bacteria</taxon>
        <taxon>Bacillati</taxon>
        <taxon>Bacillota</taxon>
        <taxon>Clostridia</taxon>
        <taxon>Eubacteriales</taxon>
        <taxon>Oscillospiraceae</taxon>
        <taxon>Oscillospiraceae incertae sedis</taxon>
    </lineage>
</organism>
<dbReference type="InterPro" id="IPR003439">
    <property type="entry name" value="ABC_transporter-like_ATP-bd"/>
</dbReference>
<evidence type="ECO:0000313" key="11">
    <source>
        <dbReference type="EMBL" id="RGQ38698.1"/>
    </source>
</evidence>
<keyword evidence="2" id="KW-0813">Transport</keyword>
<keyword evidence="5" id="KW-0547">Nucleotide-binding</keyword>
<comment type="caution">
    <text evidence="11">The sequence shown here is derived from an EMBL/GenBank/DDBJ whole genome shotgun (WGS) entry which is preliminary data.</text>
</comment>
<dbReference type="GO" id="GO:0005886">
    <property type="term" value="C:plasma membrane"/>
    <property type="evidence" value="ECO:0007669"/>
    <property type="project" value="UniProtKB-SubCell"/>
</dbReference>
<dbReference type="GO" id="GO:0005524">
    <property type="term" value="F:ATP binding"/>
    <property type="evidence" value="ECO:0007669"/>
    <property type="project" value="UniProtKB-KW"/>
</dbReference>
<dbReference type="PANTHER" id="PTHR42771:SF2">
    <property type="entry name" value="IRON(3+)-HYDROXAMATE IMPORT ATP-BINDING PROTEIN FHUC"/>
    <property type="match status" value="1"/>
</dbReference>
<evidence type="ECO:0000259" key="10">
    <source>
        <dbReference type="PROSITE" id="PS50893"/>
    </source>
</evidence>
<keyword evidence="4" id="KW-0410">Iron transport</keyword>
<reference evidence="11 12" key="1">
    <citation type="submission" date="2018-08" db="EMBL/GenBank/DDBJ databases">
        <title>A genome reference for cultivated species of the human gut microbiota.</title>
        <authorList>
            <person name="Zou Y."/>
            <person name="Xue W."/>
            <person name="Luo G."/>
        </authorList>
    </citation>
    <scope>NUCLEOTIDE SEQUENCE [LARGE SCALE GENOMIC DNA]</scope>
    <source>
        <strain evidence="11 12">AF28-26</strain>
    </source>
</reference>
<dbReference type="SMART" id="SM00382">
    <property type="entry name" value="AAA"/>
    <property type="match status" value="1"/>
</dbReference>
<dbReference type="Pfam" id="PF00005">
    <property type="entry name" value="ABC_tran"/>
    <property type="match status" value="1"/>
</dbReference>
<sequence>MLSFHQVCASYGKNQVLDHIDFALVPHKLTAVVGRNGSGKSTLVSCVNQELPYTGEITFSDRNLAVMTLRERAQLISILPQTLHAPAVTVEELTAFGRNPYLDFGKRMSPKDWQAVDDALEAIGISGLRDKLVTELSGGERQKAYLAMVLAQNTRIMILDEPTTYMDMEYEAAFFRLLETLKTKRKITFLVIMHNLSQAVRYADRIVVLDGRRIRYQGDTRACVASGVLESVFHVRQHQAEDNGEKFIFFT</sequence>
<dbReference type="InterPro" id="IPR027417">
    <property type="entry name" value="P-loop_NTPase"/>
</dbReference>
<proteinExistence type="predicted"/>
<dbReference type="Proteomes" id="UP000284751">
    <property type="component" value="Unassembled WGS sequence"/>
</dbReference>
<evidence type="ECO:0000313" key="12">
    <source>
        <dbReference type="Proteomes" id="UP000284751"/>
    </source>
</evidence>
<dbReference type="GO" id="GO:0016887">
    <property type="term" value="F:ATP hydrolysis activity"/>
    <property type="evidence" value="ECO:0007669"/>
    <property type="project" value="InterPro"/>
</dbReference>
<name>A0A412AWE9_9FIRM</name>
<comment type="subcellular location">
    <subcellularLocation>
        <location evidence="1">Cell membrane</location>
        <topology evidence="1">Peripheral membrane protein</topology>
    </subcellularLocation>
</comment>
<evidence type="ECO:0000256" key="5">
    <source>
        <dbReference type="ARBA" id="ARBA00022741"/>
    </source>
</evidence>
<dbReference type="PROSITE" id="PS50893">
    <property type="entry name" value="ABC_TRANSPORTER_2"/>
    <property type="match status" value="1"/>
</dbReference>
<keyword evidence="8" id="KW-0406">Ion transport</keyword>
<evidence type="ECO:0000256" key="9">
    <source>
        <dbReference type="ARBA" id="ARBA00023136"/>
    </source>
</evidence>
<evidence type="ECO:0000256" key="2">
    <source>
        <dbReference type="ARBA" id="ARBA00022448"/>
    </source>
</evidence>
<dbReference type="GO" id="GO:0006826">
    <property type="term" value="P:iron ion transport"/>
    <property type="evidence" value="ECO:0007669"/>
    <property type="project" value="UniProtKB-KW"/>
</dbReference>
<dbReference type="AlphaFoldDB" id="A0A412AWE9"/>
<protein>
    <submittedName>
        <fullName evidence="11">ABC transporter ATP-binding protein</fullName>
    </submittedName>
</protein>
<evidence type="ECO:0000256" key="7">
    <source>
        <dbReference type="ARBA" id="ARBA00023004"/>
    </source>
</evidence>
<dbReference type="Gene3D" id="3.40.50.300">
    <property type="entry name" value="P-loop containing nucleotide triphosphate hydrolases"/>
    <property type="match status" value="1"/>
</dbReference>
<dbReference type="InterPro" id="IPR051535">
    <property type="entry name" value="Siderophore_ABC-ATPase"/>
</dbReference>
<evidence type="ECO:0000256" key="1">
    <source>
        <dbReference type="ARBA" id="ARBA00004202"/>
    </source>
</evidence>
<dbReference type="EMBL" id="QRTC01000037">
    <property type="protein sequence ID" value="RGQ38698.1"/>
    <property type="molecule type" value="Genomic_DNA"/>
</dbReference>
<keyword evidence="6 11" id="KW-0067">ATP-binding</keyword>